<evidence type="ECO:0000313" key="1">
    <source>
        <dbReference type="EMBL" id="KAG8191050.1"/>
    </source>
</evidence>
<reference evidence="1 2" key="1">
    <citation type="journal article" date="2022" name="Nat. Ecol. Evol.">
        <title>A masculinizing supergene underlies an exaggerated male reproductive morph in a spider.</title>
        <authorList>
            <person name="Hendrickx F."/>
            <person name="De Corte Z."/>
            <person name="Sonet G."/>
            <person name="Van Belleghem S.M."/>
            <person name="Kostlbacher S."/>
            <person name="Vangestel C."/>
        </authorList>
    </citation>
    <scope>NUCLEOTIDE SEQUENCE [LARGE SCALE GENOMIC DNA]</scope>
    <source>
        <strain evidence="1">W744_W776</strain>
    </source>
</reference>
<keyword evidence="2" id="KW-1185">Reference proteome</keyword>
<dbReference type="Proteomes" id="UP000827092">
    <property type="component" value="Unassembled WGS sequence"/>
</dbReference>
<accession>A0AAV6V2Y2</accession>
<evidence type="ECO:0000313" key="2">
    <source>
        <dbReference type="Proteomes" id="UP000827092"/>
    </source>
</evidence>
<comment type="caution">
    <text evidence="1">The sequence shown here is derived from an EMBL/GenBank/DDBJ whole genome shotgun (WGS) entry which is preliminary data.</text>
</comment>
<sequence>MSHRADVESMWKPAVKRGPPLRSATMSVFLSHMDHSRRFGTQSGSWIVRAALSKTVLRPESFPRYAENRWVLSHWPPEVTWCAYRFRRQRGGFYWPPAFWYRLRQTR</sequence>
<proteinExistence type="predicted"/>
<protein>
    <submittedName>
        <fullName evidence="1">Uncharacterized protein</fullName>
    </submittedName>
</protein>
<dbReference type="EMBL" id="JAFNEN010000168">
    <property type="protein sequence ID" value="KAG8191050.1"/>
    <property type="molecule type" value="Genomic_DNA"/>
</dbReference>
<dbReference type="AlphaFoldDB" id="A0AAV6V2Y2"/>
<organism evidence="1 2">
    <name type="scientific">Oedothorax gibbosus</name>
    <dbReference type="NCBI Taxonomy" id="931172"/>
    <lineage>
        <taxon>Eukaryota</taxon>
        <taxon>Metazoa</taxon>
        <taxon>Ecdysozoa</taxon>
        <taxon>Arthropoda</taxon>
        <taxon>Chelicerata</taxon>
        <taxon>Arachnida</taxon>
        <taxon>Araneae</taxon>
        <taxon>Araneomorphae</taxon>
        <taxon>Entelegynae</taxon>
        <taxon>Araneoidea</taxon>
        <taxon>Linyphiidae</taxon>
        <taxon>Erigoninae</taxon>
        <taxon>Oedothorax</taxon>
    </lineage>
</organism>
<gene>
    <name evidence="1" type="ORF">JTE90_029490</name>
</gene>
<name>A0AAV6V2Y2_9ARAC</name>